<evidence type="ECO:0000256" key="1">
    <source>
        <dbReference type="SAM" id="MobiDB-lite"/>
    </source>
</evidence>
<evidence type="ECO:0000313" key="3">
    <source>
        <dbReference type="Proteomes" id="UP000299102"/>
    </source>
</evidence>
<gene>
    <name evidence="2" type="ORF">EVAR_61785_1</name>
</gene>
<proteinExistence type="predicted"/>
<dbReference type="EMBL" id="BGZK01001508">
    <property type="protein sequence ID" value="GBP81387.1"/>
    <property type="molecule type" value="Genomic_DNA"/>
</dbReference>
<accession>A0A4C1Z426</accession>
<feature type="region of interest" description="Disordered" evidence="1">
    <location>
        <begin position="32"/>
        <end position="52"/>
    </location>
</feature>
<dbReference type="Proteomes" id="UP000299102">
    <property type="component" value="Unassembled WGS sequence"/>
</dbReference>
<comment type="caution">
    <text evidence="2">The sequence shown here is derived from an EMBL/GenBank/DDBJ whole genome shotgun (WGS) entry which is preliminary data.</text>
</comment>
<protein>
    <submittedName>
        <fullName evidence="2">Uncharacterized protein</fullName>
    </submittedName>
</protein>
<feature type="compositionally biased region" description="Polar residues" evidence="1">
    <location>
        <begin position="32"/>
        <end position="45"/>
    </location>
</feature>
<sequence>MKPAIRLSCFPDCGKRANKNEMHFENTFNFASRRSQGSKRSQNRNVPWAVIQRPRSSTDDVLQGLI</sequence>
<keyword evidence="3" id="KW-1185">Reference proteome</keyword>
<dbReference type="AlphaFoldDB" id="A0A4C1Z426"/>
<reference evidence="2 3" key="1">
    <citation type="journal article" date="2019" name="Commun. Biol.">
        <title>The bagworm genome reveals a unique fibroin gene that provides high tensile strength.</title>
        <authorList>
            <person name="Kono N."/>
            <person name="Nakamura H."/>
            <person name="Ohtoshi R."/>
            <person name="Tomita M."/>
            <person name="Numata K."/>
            <person name="Arakawa K."/>
        </authorList>
    </citation>
    <scope>NUCLEOTIDE SEQUENCE [LARGE SCALE GENOMIC DNA]</scope>
</reference>
<evidence type="ECO:0000313" key="2">
    <source>
        <dbReference type="EMBL" id="GBP81387.1"/>
    </source>
</evidence>
<name>A0A4C1Z426_EUMVA</name>
<organism evidence="2 3">
    <name type="scientific">Eumeta variegata</name>
    <name type="common">Bagworm moth</name>
    <name type="synonym">Eumeta japonica</name>
    <dbReference type="NCBI Taxonomy" id="151549"/>
    <lineage>
        <taxon>Eukaryota</taxon>
        <taxon>Metazoa</taxon>
        <taxon>Ecdysozoa</taxon>
        <taxon>Arthropoda</taxon>
        <taxon>Hexapoda</taxon>
        <taxon>Insecta</taxon>
        <taxon>Pterygota</taxon>
        <taxon>Neoptera</taxon>
        <taxon>Endopterygota</taxon>
        <taxon>Lepidoptera</taxon>
        <taxon>Glossata</taxon>
        <taxon>Ditrysia</taxon>
        <taxon>Tineoidea</taxon>
        <taxon>Psychidae</taxon>
        <taxon>Oiketicinae</taxon>
        <taxon>Eumeta</taxon>
    </lineage>
</organism>